<sequence>MVNILCARIRYIVPFMFCSETSYDKLVEEIAKNPLWNIQKMHEQEAEQDLYQMIADCFEMDEKQNNIGCSLHYCMPGNNILEINYTKFKKDFVVSITDLGLYLFRSGVGFLWYEISLPQGAAADEIMLFQNEFKELSYERFVSKRRENDRYTFEQNENRNTAILMGHWINRLLAQFPFTVTYYAERRDCLEKGKCIPDKAILFNYVVMAGEDKEQWWDYIYRITNGYNKKYMRKSDFSNDILEPFEHAYCYATSQGCGYYAILNEQNHNFYMRTFRKKVMVDYFLLEILALYQYYSILKFTKNMEGELSAEREKYQLESEDILSVLKNLSAEINIFLVKSVYSSVSHISHQNDFYEYLLRRLRIRENIEGLTIGLESLEKLQEARERERIQRIESLENEEQELSDDRLNIGLGLISILALVSAIADGYGAADALVKLFHLPECMRVWISVILLILVVIIAVIAISSIVPSIKRSRRKRKRWKERWKNKNVK</sequence>
<dbReference type="Proteomes" id="UP000003561">
    <property type="component" value="Unassembled WGS sequence"/>
</dbReference>
<feature type="transmembrane region" description="Helical" evidence="2">
    <location>
        <begin position="410"/>
        <end position="431"/>
    </location>
</feature>
<keyword evidence="2" id="KW-0472">Membrane</keyword>
<evidence type="ECO:0000313" key="4">
    <source>
        <dbReference type="Proteomes" id="UP000003561"/>
    </source>
</evidence>
<organism evidence="3 4">
    <name type="scientific">Roseburia inulinivorans DSM 16841</name>
    <dbReference type="NCBI Taxonomy" id="622312"/>
    <lineage>
        <taxon>Bacteria</taxon>
        <taxon>Bacillati</taxon>
        <taxon>Bacillota</taxon>
        <taxon>Clostridia</taxon>
        <taxon>Lachnospirales</taxon>
        <taxon>Lachnospiraceae</taxon>
        <taxon>Roseburia</taxon>
    </lineage>
</organism>
<evidence type="ECO:0000313" key="3">
    <source>
        <dbReference type="EMBL" id="EEG93967.1"/>
    </source>
</evidence>
<comment type="caution">
    <text evidence="3">The sequence shown here is derived from an EMBL/GenBank/DDBJ whole genome shotgun (WGS) entry which is preliminary data.</text>
</comment>
<feature type="transmembrane region" description="Helical" evidence="2">
    <location>
        <begin position="446"/>
        <end position="471"/>
    </location>
</feature>
<keyword evidence="2" id="KW-0812">Transmembrane</keyword>
<name>C0FTZ7_9FIRM</name>
<feature type="coiled-coil region" evidence="1">
    <location>
        <begin position="378"/>
        <end position="406"/>
    </location>
</feature>
<evidence type="ECO:0008006" key="5">
    <source>
        <dbReference type="Google" id="ProtNLM"/>
    </source>
</evidence>
<keyword evidence="2" id="KW-1133">Transmembrane helix</keyword>
<dbReference type="GeneID" id="75162119"/>
<dbReference type="RefSeq" id="WP_007886215.1">
    <property type="nucleotide sequence ID" value="NZ_ACFY01000089.1"/>
</dbReference>
<evidence type="ECO:0000256" key="1">
    <source>
        <dbReference type="SAM" id="Coils"/>
    </source>
</evidence>
<gene>
    <name evidence="3" type="ORF">ROSEINA2194_02218</name>
</gene>
<dbReference type="eggNOG" id="ENOG5033Y2N">
    <property type="taxonomic scope" value="Bacteria"/>
</dbReference>
<accession>C0FTZ7</accession>
<evidence type="ECO:0000256" key="2">
    <source>
        <dbReference type="SAM" id="Phobius"/>
    </source>
</evidence>
<protein>
    <recommendedName>
        <fullName evidence="5">CorA-like protein</fullName>
    </recommendedName>
</protein>
<proteinExistence type="predicted"/>
<keyword evidence="1" id="KW-0175">Coiled coil</keyword>
<dbReference type="EMBL" id="ACFY01000089">
    <property type="protein sequence ID" value="EEG93967.1"/>
    <property type="molecule type" value="Genomic_DNA"/>
</dbReference>
<dbReference type="AlphaFoldDB" id="C0FTZ7"/>
<reference evidence="3 4" key="1">
    <citation type="submission" date="2009-02" db="EMBL/GenBank/DDBJ databases">
        <authorList>
            <person name="Fulton L."/>
            <person name="Clifton S."/>
            <person name="Fulton B."/>
            <person name="Xu J."/>
            <person name="Minx P."/>
            <person name="Pepin K.H."/>
            <person name="Johnson M."/>
            <person name="Bhonagiri V."/>
            <person name="Nash W.E."/>
            <person name="Mardis E.R."/>
            <person name="Wilson R.K."/>
        </authorList>
    </citation>
    <scope>NUCLEOTIDE SEQUENCE [LARGE SCALE GENOMIC DNA]</scope>
    <source>
        <strain evidence="3 4">DSM 16841</strain>
    </source>
</reference>
<reference evidence="3 4" key="2">
    <citation type="submission" date="2009-03" db="EMBL/GenBank/DDBJ databases">
        <title>Draft genome sequence of Roseburia inulinivorans (DSM 16841).</title>
        <authorList>
            <person name="Sudarsanam P."/>
            <person name="Ley R."/>
            <person name="Guruge J."/>
            <person name="Turnbaugh P.J."/>
            <person name="Mahowald M."/>
            <person name="Liep D."/>
            <person name="Gordon J."/>
        </authorList>
    </citation>
    <scope>NUCLEOTIDE SEQUENCE [LARGE SCALE GENOMIC DNA]</scope>
    <source>
        <strain evidence="3 4">DSM 16841</strain>
    </source>
</reference>